<comment type="caution">
    <text evidence="1">The sequence shown here is derived from an EMBL/GenBank/DDBJ whole genome shotgun (WGS) entry which is preliminary data.</text>
</comment>
<sequence length="177" mass="20031">MHDLVQDALTYMNNQLELIEKSLKLLPEEKLWAKPRPDLNSPGNYCLHLAGNEYQHFVTAVGGRPLIRQRSQEFTTAGGLTREEVLNLLKKVRQESSGILGTLTEADLFREVFVPYQEEDWQRMKPGAPAEEEAGDRRLIRTLLIRIPAHYGYHTGQIVLLSKLLSGSGAHLSGLYH</sequence>
<protein>
    <submittedName>
        <fullName evidence="1">DUF1572 family protein</fullName>
    </submittedName>
</protein>
<reference evidence="1" key="1">
    <citation type="submission" date="2024-12" db="EMBL/GenBank/DDBJ databases">
        <authorList>
            <person name="Wu N."/>
        </authorList>
    </citation>
    <scope>NUCLEOTIDE SEQUENCE</scope>
    <source>
        <strain evidence="1">P15</strain>
    </source>
</reference>
<dbReference type="EMBL" id="JBJURJ010000011">
    <property type="protein sequence ID" value="MFM9329995.1"/>
    <property type="molecule type" value="Genomic_DNA"/>
</dbReference>
<dbReference type="Proteomes" id="UP001631969">
    <property type="component" value="Unassembled WGS sequence"/>
</dbReference>
<keyword evidence="2" id="KW-1185">Reference proteome</keyword>
<accession>A0ACC7P123</accession>
<gene>
    <name evidence="1" type="ORF">ACI1P1_16990</name>
</gene>
<organism evidence="1 2">
    <name type="scientific">Paenibacillus mesotrionivorans</name>
    <dbReference type="NCBI Taxonomy" id="3160968"/>
    <lineage>
        <taxon>Bacteria</taxon>
        <taxon>Bacillati</taxon>
        <taxon>Bacillota</taxon>
        <taxon>Bacilli</taxon>
        <taxon>Bacillales</taxon>
        <taxon>Paenibacillaceae</taxon>
        <taxon>Paenibacillus</taxon>
    </lineage>
</organism>
<evidence type="ECO:0000313" key="2">
    <source>
        <dbReference type="Proteomes" id="UP001631969"/>
    </source>
</evidence>
<proteinExistence type="predicted"/>
<evidence type="ECO:0000313" key="1">
    <source>
        <dbReference type="EMBL" id="MFM9329995.1"/>
    </source>
</evidence>
<name>A0ACC7P123_9BACL</name>